<comment type="caution">
    <text evidence="2">The sequence shown here is derived from an EMBL/GenBank/DDBJ whole genome shotgun (WGS) entry which is preliminary data.</text>
</comment>
<keyword evidence="3" id="KW-1185">Reference proteome</keyword>
<gene>
    <name evidence="2" type="ORF">GCM10009777_33890</name>
</gene>
<dbReference type="Pfam" id="PF20469">
    <property type="entry name" value="OLD-like_TOPRIM"/>
    <property type="match status" value="1"/>
</dbReference>
<evidence type="ECO:0000313" key="2">
    <source>
        <dbReference type="EMBL" id="GAA1995107.1"/>
    </source>
</evidence>
<feature type="domain" description="OLD protein-like TOPRIM" evidence="1">
    <location>
        <begin position="37"/>
        <end position="83"/>
    </location>
</feature>
<evidence type="ECO:0000259" key="1">
    <source>
        <dbReference type="Pfam" id="PF20469"/>
    </source>
</evidence>
<name>A0ABN2SZF7_9MICO</name>
<dbReference type="EMBL" id="BAAAOH010000001">
    <property type="protein sequence ID" value="GAA1995107.1"/>
    <property type="molecule type" value="Genomic_DNA"/>
</dbReference>
<reference evidence="2 3" key="1">
    <citation type="journal article" date="2019" name="Int. J. Syst. Evol. Microbiol.">
        <title>The Global Catalogue of Microorganisms (GCM) 10K type strain sequencing project: providing services to taxonomists for standard genome sequencing and annotation.</title>
        <authorList>
            <consortium name="The Broad Institute Genomics Platform"/>
            <consortium name="The Broad Institute Genome Sequencing Center for Infectious Disease"/>
            <person name="Wu L."/>
            <person name="Ma J."/>
        </authorList>
    </citation>
    <scope>NUCLEOTIDE SEQUENCE [LARGE SCALE GENOMIC DNA]</scope>
    <source>
        <strain evidence="2 3">JCM 14902</strain>
    </source>
</reference>
<evidence type="ECO:0000313" key="3">
    <source>
        <dbReference type="Proteomes" id="UP001500326"/>
    </source>
</evidence>
<dbReference type="Proteomes" id="UP001500326">
    <property type="component" value="Unassembled WGS sequence"/>
</dbReference>
<protein>
    <recommendedName>
        <fullName evidence="1">OLD protein-like TOPRIM domain-containing protein</fullName>
    </recommendedName>
</protein>
<sequence>MPARRLTDGRTVPEGYPHGPVAALAATAALDALTDPRAIVLVEGVSDQIAVDTLAQRLGAGDRGIAVVPVGGAQGLRRMLRTIRVDHPAVPLSGLYDIAEARVIRRALEEVGLLTPTDEIEVAGFFACVSDLEDELLRACGPELIEACLADNGDIIAFRKLQKQPEWRDRPIDAQLRRWMTSGARRKLRYARIFVDTIPLERMPQPLMAVLRRARQT</sequence>
<proteinExistence type="predicted"/>
<accession>A0ABN2SZF7</accession>
<dbReference type="InterPro" id="IPR034139">
    <property type="entry name" value="TOPRIM_OLD"/>
</dbReference>
<dbReference type="RefSeq" id="WP_344065009.1">
    <property type="nucleotide sequence ID" value="NZ_BAAAOH010000001.1"/>
</dbReference>
<organism evidence="2 3">
    <name type="scientific">Microbacterium pumilum</name>
    <dbReference type="NCBI Taxonomy" id="344165"/>
    <lineage>
        <taxon>Bacteria</taxon>
        <taxon>Bacillati</taxon>
        <taxon>Actinomycetota</taxon>
        <taxon>Actinomycetes</taxon>
        <taxon>Micrococcales</taxon>
        <taxon>Microbacteriaceae</taxon>
        <taxon>Microbacterium</taxon>
    </lineage>
</organism>